<accession>A0A061RXV8</accession>
<dbReference type="EMBL" id="GBEZ01010131">
    <property type="protein sequence ID" value="JAC75515.1"/>
    <property type="molecule type" value="Transcribed_RNA"/>
</dbReference>
<feature type="non-terminal residue" evidence="1">
    <location>
        <position position="1"/>
    </location>
</feature>
<gene>
    <name evidence="1" type="ORF">TSPGSL018_22876</name>
</gene>
<reference evidence="1" key="1">
    <citation type="submission" date="2014-05" db="EMBL/GenBank/DDBJ databases">
        <title>The transcriptome of the halophilic microalga Tetraselmis sp. GSL018 isolated from the Great Salt Lake, Utah.</title>
        <authorList>
            <person name="Jinkerson R.E."/>
            <person name="D'Adamo S."/>
            <person name="Posewitz M.C."/>
        </authorList>
    </citation>
    <scope>NUCLEOTIDE SEQUENCE</scope>
    <source>
        <strain evidence="1">GSL018</strain>
    </source>
</reference>
<sequence>DYTGPSMNPAVVRTGFPIPSANSPLHDALRAAHISCGQGDGGAAPVPASKGLHSSRRVPEVFVDAWERDGSSGADEGTCTPFPYSPLHLAATSGC</sequence>
<name>A0A061RXV8_9CHLO</name>
<organism evidence="1">
    <name type="scientific">Tetraselmis sp. GSL018</name>
    <dbReference type="NCBI Taxonomy" id="582737"/>
    <lineage>
        <taxon>Eukaryota</taxon>
        <taxon>Viridiplantae</taxon>
        <taxon>Chlorophyta</taxon>
        <taxon>core chlorophytes</taxon>
        <taxon>Chlorodendrophyceae</taxon>
        <taxon>Chlorodendrales</taxon>
        <taxon>Chlorodendraceae</taxon>
        <taxon>Tetraselmis</taxon>
    </lineage>
</organism>
<dbReference type="AlphaFoldDB" id="A0A061RXV8"/>
<evidence type="ECO:0000313" key="1">
    <source>
        <dbReference type="EMBL" id="JAC75515.1"/>
    </source>
</evidence>
<protein>
    <submittedName>
        <fullName evidence="1">Uncharacterized protein</fullName>
    </submittedName>
</protein>
<proteinExistence type="predicted"/>